<dbReference type="PROSITE" id="PS51257">
    <property type="entry name" value="PROKAR_LIPOPROTEIN"/>
    <property type="match status" value="1"/>
</dbReference>
<evidence type="ECO:0000313" key="2">
    <source>
        <dbReference type="Proteomes" id="UP000282321"/>
    </source>
</evidence>
<name>A0A660S5R0_UNCT6</name>
<proteinExistence type="predicted"/>
<protein>
    <recommendedName>
        <fullName evidence="3">DUF4168 domain-containing protein</fullName>
    </recommendedName>
</protein>
<evidence type="ECO:0000313" key="1">
    <source>
        <dbReference type="EMBL" id="RKX64907.1"/>
    </source>
</evidence>
<sequence>MRSVKAVIILIIAIFILSSCEKVNNSNPKSANKNNGSVTKFTPPADGKITNKQIYKYIKAAKMLQNQIAVNAQERNDILKSYKIKNDSILSDTVFMKKHPEVRKSLDSLETVWSNREKEIYSSTGLTEDEFIWIASVLPDSVNAKMRKIVQDSLKVK</sequence>
<accession>A0A660S5R0</accession>
<organism evidence="1 2">
    <name type="scientific">candidate division TA06 bacterium</name>
    <dbReference type="NCBI Taxonomy" id="2250710"/>
    <lineage>
        <taxon>Bacteria</taxon>
        <taxon>Bacteria division TA06</taxon>
    </lineage>
</organism>
<dbReference type="Proteomes" id="UP000282321">
    <property type="component" value="Unassembled WGS sequence"/>
</dbReference>
<gene>
    <name evidence="1" type="ORF">DRP44_07440</name>
</gene>
<reference evidence="1 2" key="1">
    <citation type="submission" date="2018-06" db="EMBL/GenBank/DDBJ databases">
        <title>Extensive metabolic versatility and redundancy in microbially diverse, dynamic hydrothermal sediments.</title>
        <authorList>
            <person name="Dombrowski N."/>
            <person name="Teske A."/>
            <person name="Baker B.J."/>
        </authorList>
    </citation>
    <scope>NUCLEOTIDE SEQUENCE [LARGE SCALE GENOMIC DNA]</scope>
    <source>
        <strain evidence="1">B35_G9</strain>
    </source>
</reference>
<comment type="caution">
    <text evidence="1">The sequence shown here is derived from an EMBL/GenBank/DDBJ whole genome shotgun (WGS) entry which is preliminary data.</text>
</comment>
<dbReference type="EMBL" id="QNBC01000124">
    <property type="protein sequence ID" value="RKX64907.1"/>
    <property type="molecule type" value="Genomic_DNA"/>
</dbReference>
<evidence type="ECO:0008006" key="3">
    <source>
        <dbReference type="Google" id="ProtNLM"/>
    </source>
</evidence>
<dbReference type="AlphaFoldDB" id="A0A660S5R0"/>